<protein>
    <submittedName>
        <fullName evidence="1">Uncharacterized protein</fullName>
    </submittedName>
</protein>
<name>A0A0K1QA97_9BACT</name>
<keyword evidence="2" id="KW-1185">Reference proteome</keyword>
<evidence type="ECO:0000313" key="1">
    <source>
        <dbReference type="EMBL" id="AKV02658.1"/>
    </source>
</evidence>
<sequence>MSELTFRDFAGAIMGNDLTRAGEVLEELVGLDKAAGVAAATHFQQNMASDPAFFTKAMGLRQAVTSGTDEEIASLLGDCFGLAGAAIPAAVVALRKRYPSPA</sequence>
<dbReference type="AlphaFoldDB" id="A0A0K1QA97"/>
<dbReference type="EMBL" id="CP012333">
    <property type="protein sequence ID" value="AKV02658.1"/>
    <property type="molecule type" value="Genomic_DNA"/>
</dbReference>
<proteinExistence type="predicted"/>
<gene>
    <name evidence="1" type="ORF">AKJ09_09321</name>
</gene>
<organism evidence="1 2">
    <name type="scientific">Labilithrix luteola</name>
    <dbReference type="NCBI Taxonomy" id="1391654"/>
    <lineage>
        <taxon>Bacteria</taxon>
        <taxon>Pseudomonadati</taxon>
        <taxon>Myxococcota</taxon>
        <taxon>Polyangia</taxon>
        <taxon>Polyangiales</taxon>
        <taxon>Labilitrichaceae</taxon>
        <taxon>Labilithrix</taxon>
    </lineage>
</organism>
<dbReference type="KEGG" id="llu:AKJ09_09321"/>
<dbReference type="RefSeq" id="WP_146653543.1">
    <property type="nucleotide sequence ID" value="NZ_CP012333.1"/>
</dbReference>
<evidence type="ECO:0000313" key="2">
    <source>
        <dbReference type="Proteomes" id="UP000064967"/>
    </source>
</evidence>
<reference evidence="1 2" key="1">
    <citation type="submission" date="2015-08" db="EMBL/GenBank/DDBJ databases">
        <authorList>
            <person name="Babu N.S."/>
            <person name="Beckwith C.J."/>
            <person name="Beseler K.G."/>
            <person name="Brison A."/>
            <person name="Carone J.V."/>
            <person name="Caskin T.P."/>
            <person name="Diamond M."/>
            <person name="Durham M.E."/>
            <person name="Foxe J.M."/>
            <person name="Go M."/>
            <person name="Henderson B.A."/>
            <person name="Jones I.B."/>
            <person name="McGettigan J.A."/>
            <person name="Micheletti S.J."/>
            <person name="Nasrallah M.E."/>
            <person name="Ortiz D."/>
            <person name="Piller C.R."/>
            <person name="Privatt S.R."/>
            <person name="Schneider S.L."/>
            <person name="Sharp S."/>
            <person name="Smith T.C."/>
            <person name="Stanton J.D."/>
            <person name="Ullery H.E."/>
            <person name="Wilson R.J."/>
            <person name="Serrano M.G."/>
            <person name="Buck G."/>
            <person name="Lee V."/>
            <person name="Wang Y."/>
            <person name="Carvalho R."/>
            <person name="Voegtly L."/>
            <person name="Shi R."/>
            <person name="Duckworth R."/>
            <person name="Johnson A."/>
            <person name="Loviza R."/>
            <person name="Walstead R."/>
            <person name="Shah Z."/>
            <person name="Kiflezghi M."/>
            <person name="Wade K."/>
            <person name="Ball S.L."/>
            <person name="Bradley K.W."/>
            <person name="Asai D.J."/>
            <person name="Bowman C.A."/>
            <person name="Russell D.A."/>
            <person name="Pope W.H."/>
            <person name="Jacobs-Sera D."/>
            <person name="Hendrix R.W."/>
            <person name="Hatfull G.F."/>
        </authorList>
    </citation>
    <scope>NUCLEOTIDE SEQUENCE [LARGE SCALE GENOMIC DNA]</scope>
    <source>
        <strain evidence="1 2">DSM 27648</strain>
    </source>
</reference>
<dbReference type="Proteomes" id="UP000064967">
    <property type="component" value="Chromosome"/>
</dbReference>
<dbReference type="STRING" id="1391654.AKJ09_09321"/>
<accession>A0A0K1QA97</accession>